<dbReference type="Pfam" id="PF22785">
    <property type="entry name" value="Tc-R-P"/>
    <property type="match status" value="1"/>
</dbReference>
<evidence type="ECO:0000256" key="2">
    <source>
        <dbReference type="ARBA" id="ARBA00004496"/>
    </source>
</evidence>
<feature type="compositionally biased region" description="Polar residues" evidence="8">
    <location>
        <begin position="420"/>
        <end position="436"/>
    </location>
</feature>
<feature type="compositionally biased region" description="Polar residues" evidence="8">
    <location>
        <begin position="56"/>
        <end position="68"/>
    </location>
</feature>
<dbReference type="STRING" id="10228.B3RS82"/>
<dbReference type="PANTHER" id="PTHR45734:SF10">
    <property type="entry name" value="BLISTERY, ISOFORM A"/>
    <property type="match status" value="1"/>
</dbReference>
<dbReference type="AlphaFoldDB" id="B3RS82"/>
<dbReference type="GO" id="GO:0005737">
    <property type="term" value="C:cytoplasm"/>
    <property type="evidence" value="ECO:0007669"/>
    <property type="project" value="UniProtKB-SubCell"/>
</dbReference>
<dbReference type="GO" id="GO:0005925">
    <property type="term" value="C:focal adhesion"/>
    <property type="evidence" value="ECO:0000318"/>
    <property type="project" value="GO_Central"/>
</dbReference>
<feature type="region of interest" description="Disordered" evidence="8">
    <location>
        <begin position="574"/>
        <end position="605"/>
    </location>
</feature>
<evidence type="ECO:0000259" key="9">
    <source>
        <dbReference type="PROSITE" id="PS50001"/>
    </source>
</evidence>
<keyword evidence="4" id="KW-0963">Cytoplasm</keyword>
<dbReference type="SUPFAM" id="SSF55550">
    <property type="entry name" value="SH2 domain"/>
    <property type="match status" value="1"/>
</dbReference>
<dbReference type="CTD" id="6752219"/>
<dbReference type="PROSITE" id="PS50001">
    <property type="entry name" value="SH2"/>
    <property type="match status" value="1"/>
</dbReference>
<dbReference type="PANTHER" id="PTHR45734">
    <property type="entry name" value="TENSIN"/>
    <property type="match status" value="1"/>
</dbReference>
<dbReference type="InterPro" id="IPR051484">
    <property type="entry name" value="Tensin_PTEN_phosphatase"/>
</dbReference>
<dbReference type="PROSITE" id="PS51182">
    <property type="entry name" value="C2_TENSIN"/>
    <property type="match status" value="1"/>
</dbReference>
<dbReference type="SUPFAM" id="SSF50729">
    <property type="entry name" value="PH domain-like"/>
    <property type="match status" value="1"/>
</dbReference>
<feature type="compositionally biased region" description="Low complexity" evidence="8">
    <location>
        <begin position="583"/>
        <end position="601"/>
    </location>
</feature>
<comment type="subcellular location">
    <subcellularLocation>
        <location evidence="1">Cell projection</location>
    </subcellularLocation>
    <subcellularLocation>
        <location evidence="2">Cytoplasm</location>
    </subcellularLocation>
</comment>
<evidence type="ECO:0000256" key="4">
    <source>
        <dbReference type="ARBA" id="ARBA00022490"/>
    </source>
</evidence>
<dbReference type="eggNOG" id="KOG1930">
    <property type="taxonomic scope" value="Eukaryota"/>
</dbReference>
<dbReference type="InterPro" id="IPR000980">
    <property type="entry name" value="SH2"/>
</dbReference>
<evidence type="ECO:0000256" key="1">
    <source>
        <dbReference type="ARBA" id="ARBA00004316"/>
    </source>
</evidence>
<dbReference type="InterPro" id="IPR036860">
    <property type="entry name" value="SH2_dom_sf"/>
</dbReference>
<evidence type="ECO:0000256" key="7">
    <source>
        <dbReference type="PROSITE-ProRule" id="PRU00191"/>
    </source>
</evidence>
<evidence type="ECO:0000313" key="13">
    <source>
        <dbReference type="EMBL" id="EDV26470.1"/>
    </source>
</evidence>
<dbReference type="Gene3D" id="3.90.190.10">
    <property type="entry name" value="Protein tyrosine phosphatase superfamily"/>
    <property type="match status" value="1"/>
</dbReference>
<dbReference type="InterPro" id="IPR014020">
    <property type="entry name" value="Tensin_C2-dom"/>
</dbReference>
<evidence type="ECO:0000259" key="11">
    <source>
        <dbReference type="PROSITE" id="PS51181"/>
    </source>
</evidence>
<dbReference type="InterPro" id="IPR003595">
    <property type="entry name" value="Tyr_Pase_cat"/>
</dbReference>
<dbReference type="InterPro" id="IPR029021">
    <property type="entry name" value="Prot-tyrosine_phosphatase-like"/>
</dbReference>
<dbReference type="eggNOG" id="KOG2283">
    <property type="taxonomic scope" value="Eukaryota"/>
</dbReference>
<feature type="domain" description="C2 tensin-type" evidence="12">
    <location>
        <begin position="264"/>
        <end position="388"/>
    </location>
</feature>
<dbReference type="GO" id="GO:0042995">
    <property type="term" value="C:cell projection"/>
    <property type="evidence" value="ECO:0007669"/>
    <property type="project" value="UniProtKB-SubCell"/>
</dbReference>
<dbReference type="CDD" id="cd14508">
    <property type="entry name" value="PTP_tensin"/>
    <property type="match status" value="1"/>
</dbReference>
<evidence type="ECO:0000256" key="8">
    <source>
        <dbReference type="SAM" id="MobiDB-lite"/>
    </source>
</evidence>
<feature type="domain" description="Phosphatase tensin-type" evidence="11">
    <location>
        <begin position="88"/>
        <end position="259"/>
    </location>
</feature>
<sequence length="1038" mass="117237">MENATSNDPIEGIICPECLSRFDTIDHLLWHFESIHPEIQVSATPSDNDDDLIDVTHSSTGEEQQSQTLPPPKSVSNLIRRIIARGKYRYIGDSYDLDLTYITDRIIVMSIPGEGIHALYRNKIEDVVGLLNHKHGKKYIVFNLSTETYDFNKFDNQVLEFGWPDHTAPPLERLCSICKSMKSWLESDDENVVVVHCKGGKGRTGVVIAAYLQYSKVCSTPEAALEVFKMKRFHNKNGGVTQPSQIRYVGYFHDFISGKMNLHKSPVYLRQVVIHGVPNYEHKGCRPYVTIMDNHSEHPYETETQIITERDTTIRFNFPHNFKLFGDVIVRCYHRKSRASPEIIFRCQFHTAMLSKFPLVLGKHELDDARKDKRFASNIKVEFNLVPSDISETDAPNDDSNKRNSLLYSLGISHEEGTDIDQNSKSANSEENTNSEIAIKNEIERLISFEEPNIDSFSETSDAHVAAVLQSCSSEPLKPSRTSISNDNNNTISASTHVKDVNSDNRLFNHRQFQSNLLNETGLSMISGSVTKRNINPFRRNYDKIEDTGTLDSTKPFYFPDGFSAATTTYNPNNPFLVDESADQSTRSSSSSFSHGQHSQSDAISSDGYDHLYSLPIWNSPYSPIAQINSSDSKRHSGSFVCGENSSNWSNSLSEPVTELDRSLSNNDLVRSKSGDINYNISDGVDNSYGSEQYKLEKMMTDDNNNKKASTKNDNQLTEDRSIRSSDRFDYEMKNDVHNNKNQLNTSQLNERDHRENSSHSMNNLLRELNVEFVDLPRIEQENNRSRSRAISLPIVWSQKSKTDNILDTQDMSMLVKNALNWYKPTLSQKEVTDILGSSSIGSFVVRDSTSFKDAFDLAIKSGFNKTEHFLIEPVELGVQIKGYDNEPAFCSLSALIQQHTLTSLALPCKLSRPESAFNVMYLGSINVERVNDSETLNLCISKFMSYSSRDEPIPVSFKASLEGVTLTDVNKMQSDVLNQATNNINPKKLQASQHFGFVTKDVSQLFDTCWLFTDIDPSESSSTIAELVNFLLPFHTS</sequence>
<dbReference type="Gene3D" id="2.60.40.1110">
    <property type="match status" value="1"/>
</dbReference>
<dbReference type="PROSITE" id="PS50056">
    <property type="entry name" value="TYR_PHOSPHATASE_2"/>
    <property type="match status" value="1"/>
</dbReference>
<dbReference type="Gene3D" id="2.30.29.30">
    <property type="entry name" value="Pleckstrin-homology domain (PH domain)/Phosphotyrosine-binding domain (PTB)"/>
    <property type="match status" value="1"/>
</dbReference>
<reference evidence="13 14" key="1">
    <citation type="journal article" date="2008" name="Nature">
        <title>The Trichoplax genome and the nature of placozoans.</title>
        <authorList>
            <person name="Srivastava M."/>
            <person name="Begovic E."/>
            <person name="Chapman J."/>
            <person name="Putnam N.H."/>
            <person name="Hellsten U."/>
            <person name="Kawashima T."/>
            <person name="Kuo A."/>
            <person name="Mitros T."/>
            <person name="Salamov A."/>
            <person name="Carpenter M.L."/>
            <person name="Signorovitch A.Y."/>
            <person name="Moreno M.A."/>
            <person name="Kamm K."/>
            <person name="Grimwood J."/>
            <person name="Schmutz J."/>
            <person name="Shapiro H."/>
            <person name="Grigoriev I.V."/>
            <person name="Buss L.W."/>
            <person name="Schierwater B."/>
            <person name="Dellaporta S.L."/>
            <person name="Rokhsar D.S."/>
        </authorList>
    </citation>
    <scope>NUCLEOTIDE SEQUENCE [LARGE SCALE GENOMIC DNA]</scope>
    <source>
        <strain evidence="13 14">Grell-BS-1999</strain>
    </source>
</reference>
<feature type="domain" description="Tyrosine specific protein phosphatases" evidence="10">
    <location>
        <begin position="172"/>
        <end position="232"/>
    </location>
</feature>
<dbReference type="Pfam" id="PF00017">
    <property type="entry name" value="SH2"/>
    <property type="match status" value="1"/>
</dbReference>
<dbReference type="SMART" id="SM00252">
    <property type="entry name" value="SH2"/>
    <property type="match status" value="1"/>
</dbReference>
<proteinExistence type="inferred from homology"/>
<dbReference type="SUPFAM" id="SSF52799">
    <property type="entry name" value="(Phosphotyrosine protein) phosphatases II"/>
    <property type="match status" value="1"/>
</dbReference>
<dbReference type="Proteomes" id="UP000009022">
    <property type="component" value="Unassembled WGS sequence"/>
</dbReference>
<gene>
    <name evidence="13" type="ORF">TRIADDRAFT_54505</name>
</gene>
<feature type="region of interest" description="Disordered" evidence="8">
    <location>
        <begin position="41"/>
        <end position="73"/>
    </location>
</feature>
<dbReference type="RefSeq" id="XP_002110466.1">
    <property type="nucleotide sequence ID" value="XM_002110430.1"/>
</dbReference>
<feature type="domain" description="SH2" evidence="9">
    <location>
        <begin position="822"/>
        <end position="915"/>
    </location>
</feature>
<protein>
    <submittedName>
        <fullName evidence="13">Uncharacterized protein</fullName>
    </submittedName>
</protein>
<dbReference type="PROSITE" id="PS51181">
    <property type="entry name" value="PPASE_TENSIN"/>
    <property type="match status" value="1"/>
</dbReference>
<dbReference type="HOGENOM" id="CLU_293086_0_0_1"/>
<dbReference type="GO" id="GO:0016791">
    <property type="term" value="F:phosphatase activity"/>
    <property type="evidence" value="ECO:0007669"/>
    <property type="project" value="UniProtKB-ARBA"/>
</dbReference>
<dbReference type="InterPro" id="IPR029023">
    <property type="entry name" value="Tensin_phosphatase"/>
</dbReference>
<feature type="compositionally biased region" description="Polar residues" evidence="8">
    <location>
        <begin position="740"/>
        <end position="749"/>
    </location>
</feature>
<dbReference type="Gene3D" id="3.30.505.10">
    <property type="entry name" value="SH2 domain"/>
    <property type="match status" value="1"/>
</dbReference>
<dbReference type="SMART" id="SM01326">
    <property type="entry name" value="PTEN_C2"/>
    <property type="match status" value="1"/>
</dbReference>
<keyword evidence="5 7" id="KW-0727">SH2 domain</keyword>
<evidence type="ECO:0000259" key="10">
    <source>
        <dbReference type="PROSITE" id="PS50056"/>
    </source>
</evidence>
<dbReference type="GeneID" id="6752219"/>
<dbReference type="EMBL" id="DS985243">
    <property type="protein sequence ID" value="EDV26470.1"/>
    <property type="molecule type" value="Genomic_DNA"/>
</dbReference>
<keyword evidence="6" id="KW-0966">Cell projection</keyword>
<dbReference type="SMART" id="SM00404">
    <property type="entry name" value="PTPc_motif"/>
    <property type="match status" value="1"/>
</dbReference>
<accession>B3RS82</accession>
<dbReference type="PROSITE" id="PS00383">
    <property type="entry name" value="TYR_PHOSPHATASE_1"/>
    <property type="match status" value="1"/>
</dbReference>
<dbReference type="OrthoDB" id="6273691at2759"/>
<feature type="compositionally biased region" description="Basic and acidic residues" evidence="8">
    <location>
        <begin position="718"/>
        <end position="739"/>
    </location>
</feature>
<evidence type="ECO:0000259" key="12">
    <source>
        <dbReference type="PROSITE" id="PS51182"/>
    </source>
</evidence>
<keyword evidence="14" id="KW-1185">Reference proteome</keyword>
<dbReference type="SUPFAM" id="SSF49562">
    <property type="entry name" value="C2 domain (Calcium/lipid-binding domain, CaLB)"/>
    <property type="match status" value="1"/>
</dbReference>
<dbReference type="InterPro" id="IPR011993">
    <property type="entry name" value="PH-like_dom_sf"/>
</dbReference>
<dbReference type="PhylomeDB" id="B3RS82"/>
<evidence type="ECO:0000256" key="3">
    <source>
        <dbReference type="ARBA" id="ARBA00007881"/>
    </source>
</evidence>
<dbReference type="InParanoid" id="B3RS82"/>
<feature type="region of interest" description="Disordered" evidence="8">
    <location>
        <begin position="700"/>
        <end position="758"/>
    </location>
</feature>
<dbReference type="InterPro" id="IPR016130">
    <property type="entry name" value="Tyr_Pase_AS"/>
</dbReference>
<dbReference type="PROSITE" id="PS00028">
    <property type="entry name" value="ZINC_FINGER_C2H2_1"/>
    <property type="match status" value="1"/>
</dbReference>
<dbReference type="Pfam" id="PF10409">
    <property type="entry name" value="PTEN_C2"/>
    <property type="match status" value="1"/>
</dbReference>
<dbReference type="InterPro" id="IPR013087">
    <property type="entry name" value="Znf_C2H2_type"/>
</dbReference>
<feature type="region of interest" description="Disordered" evidence="8">
    <location>
        <begin position="417"/>
        <end position="437"/>
    </location>
</feature>
<name>B3RS82_TRIAD</name>
<dbReference type="KEGG" id="tad:TRIADDRAFT_54505"/>
<comment type="similarity">
    <text evidence="3">Belongs to the PTEN phosphatase protein family.</text>
</comment>
<evidence type="ECO:0000256" key="6">
    <source>
        <dbReference type="ARBA" id="ARBA00023273"/>
    </source>
</evidence>
<evidence type="ECO:0000256" key="5">
    <source>
        <dbReference type="ARBA" id="ARBA00022999"/>
    </source>
</evidence>
<dbReference type="InterPro" id="IPR035892">
    <property type="entry name" value="C2_domain_sf"/>
</dbReference>
<dbReference type="InterPro" id="IPR000387">
    <property type="entry name" value="Tyr_Pase_dom"/>
</dbReference>
<organism evidence="13 14">
    <name type="scientific">Trichoplax adhaerens</name>
    <name type="common">Trichoplax reptans</name>
    <dbReference type="NCBI Taxonomy" id="10228"/>
    <lineage>
        <taxon>Eukaryota</taxon>
        <taxon>Metazoa</taxon>
        <taxon>Placozoa</taxon>
        <taxon>Uniplacotomia</taxon>
        <taxon>Trichoplacea</taxon>
        <taxon>Trichoplacidae</taxon>
        <taxon>Trichoplax</taxon>
    </lineage>
</organism>
<evidence type="ECO:0000313" key="14">
    <source>
        <dbReference type="Proteomes" id="UP000009022"/>
    </source>
</evidence>